<gene>
    <name evidence="1" type="ORF">PUNSTDRAFT_137928</name>
</gene>
<keyword evidence="2" id="KW-1185">Reference proteome</keyword>
<proteinExistence type="predicted"/>
<dbReference type="HOGENOM" id="CLU_2360797_0_0_1"/>
<reference evidence="2" key="1">
    <citation type="journal article" date="2012" name="Science">
        <title>The Paleozoic origin of enzymatic lignin decomposition reconstructed from 31 fungal genomes.</title>
        <authorList>
            <person name="Floudas D."/>
            <person name="Binder M."/>
            <person name="Riley R."/>
            <person name="Barry K."/>
            <person name="Blanchette R.A."/>
            <person name="Henrissat B."/>
            <person name="Martinez A.T."/>
            <person name="Otillar R."/>
            <person name="Spatafora J.W."/>
            <person name="Yadav J.S."/>
            <person name="Aerts A."/>
            <person name="Benoit I."/>
            <person name="Boyd A."/>
            <person name="Carlson A."/>
            <person name="Copeland A."/>
            <person name="Coutinho P.M."/>
            <person name="de Vries R.P."/>
            <person name="Ferreira P."/>
            <person name="Findley K."/>
            <person name="Foster B."/>
            <person name="Gaskell J."/>
            <person name="Glotzer D."/>
            <person name="Gorecki P."/>
            <person name="Heitman J."/>
            <person name="Hesse C."/>
            <person name="Hori C."/>
            <person name="Igarashi K."/>
            <person name="Jurgens J.A."/>
            <person name="Kallen N."/>
            <person name="Kersten P."/>
            <person name="Kohler A."/>
            <person name="Kuees U."/>
            <person name="Kumar T.K.A."/>
            <person name="Kuo A."/>
            <person name="LaButti K."/>
            <person name="Larrondo L.F."/>
            <person name="Lindquist E."/>
            <person name="Ling A."/>
            <person name="Lombard V."/>
            <person name="Lucas S."/>
            <person name="Lundell T."/>
            <person name="Martin R."/>
            <person name="McLaughlin D.J."/>
            <person name="Morgenstern I."/>
            <person name="Morin E."/>
            <person name="Murat C."/>
            <person name="Nagy L.G."/>
            <person name="Nolan M."/>
            <person name="Ohm R.A."/>
            <person name="Patyshakuliyeva A."/>
            <person name="Rokas A."/>
            <person name="Ruiz-Duenas F.J."/>
            <person name="Sabat G."/>
            <person name="Salamov A."/>
            <person name="Samejima M."/>
            <person name="Schmutz J."/>
            <person name="Slot J.C."/>
            <person name="St John F."/>
            <person name="Stenlid J."/>
            <person name="Sun H."/>
            <person name="Sun S."/>
            <person name="Syed K."/>
            <person name="Tsang A."/>
            <person name="Wiebenga A."/>
            <person name="Young D."/>
            <person name="Pisabarro A."/>
            <person name="Eastwood D.C."/>
            <person name="Martin F."/>
            <person name="Cullen D."/>
            <person name="Grigoriev I.V."/>
            <person name="Hibbett D.S."/>
        </authorList>
    </citation>
    <scope>NUCLEOTIDE SEQUENCE [LARGE SCALE GENOMIC DNA]</scope>
    <source>
        <strain evidence="2">HHB-11173 SS5</strain>
    </source>
</reference>
<dbReference type="AlphaFoldDB" id="R7S5X9"/>
<dbReference type="Proteomes" id="UP000054196">
    <property type="component" value="Unassembled WGS sequence"/>
</dbReference>
<sequence>MVEAELWEQPTGPDTEHGTIHAFGMRGEHYHWPANGAQGPFYVVTAGSAVGIFTNRSLVTTITSFTVSYHSVHYDFKEAYDVWHAALAGSTVTVIY</sequence>
<dbReference type="GeneID" id="18879947"/>
<protein>
    <submittedName>
        <fullName evidence="1">Uncharacterized protein</fullName>
    </submittedName>
</protein>
<name>R7S5X9_PUNST</name>
<dbReference type="KEGG" id="psq:PUNSTDRAFT_137928"/>
<dbReference type="RefSeq" id="XP_007387649.1">
    <property type="nucleotide sequence ID" value="XM_007387587.1"/>
</dbReference>
<organism evidence="1 2">
    <name type="scientific">Punctularia strigosozonata (strain HHB-11173)</name>
    <name type="common">White-rot fungus</name>
    <dbReference type="NCBI Taxonomy" id="741275"/>
    <lineage>
        <taxon>Eukaryota</taxon>
        <taxon>Fungi</taxon>
        <taxon>Dikarya</taxon>
        <taxon>Basidiomycota</taxon>
        <taxon>Agaricomycotina</taxon>
        <taxon>Agaricomycetes</taxon>
        <taxon>Corticiales</taxon>
        <taxon>Punctulariaceae</taxon>
        <taxon>Punctularia</taxon>
    </lineage>
</organism>
<evidence type="ECO:0000313" key="1">
    <source>
        <dbReference type="EMBL" id="EIN05246.1"/>
    </source>
</evidence>
<dbReference type="EMBL" id="JH687551">
    <property type="protein sequence ID" value="EIN05246.1"/>
    <property type="molecule type" value="Genomic_DNA"/>
</dbReference>
<dbReference type="OrthoDB" id="3062459at2759"/>
<evidence type="ECO:0000313" key="2">
    <source>
        <dbReference type="Proteomes" id="UP000054196"/>
    </source>
</evidence>
<accession>R7S5X9</accession>